<dbReference type="RefSeq" id="XP_040761009.1">
    <property type="nucleotide sequence ID" value="XM_040909611.1"/>
</dbReference>
<evidence type="ECO:0000313" key="1">
    <source>
        <dbReference type="EMBL" id="KZT03269.1"/>
    </source>
</evidence>
<dbReference type="InParanoid" id="A0A165CR10"/>
<name>A0A165CR10_9APHY</name>
<gene>
    <name evidence="1" type="ORF">LAESUDRAFT_729307</name>
</gene>
<sequence length="78" mass="8083">MVTISLSLGLGTVEGGDLLAASLPQAAVQPLPTPLVRDSTRRIGIARRHDPQPWREGPGPLPSTAAMLASIVSPLPPL</sequence>
<proteinExistence type="predicted"/>
<evidence type="ECO:0000313" key="2">
    <source>
        <dbReference type="Proteomes" id="UP000076871"/>
    </source>
</evidence>
<keyword evidence="2" id="KW-1185">Reference proteome</keyword>
<dbReference type="GeneID" id="63826640"/>
<protein>
    <submittedName>
        <fullName evidence="1">Uncharacterized protein</fullName>
    </submittedName>
</protein>
<dbReference type="AlphaFoldDB" id="A0A165CR10"/>
<accession>A0A165CR10</accession>
<organism evidence="1 2">
    <name type="scientific">Laetiporus sulphureus 93-53</name>
    <dbReference type="NCBI Taxonomy" id="1314785"/>
    <lineage>
        <taxon>Eukaryota</taxon>
        <taxon>Fungi</taxon>
        <taxon>Dikarya</taxon>
        <taxon>Basidiomycota</taxon>
        <taxon>Agaricomycotina</taxon>
        <taxon>Agaricomycetes</taxon>
        <taxon>Polyporales</taxon>
        <taxon>Laetiporus</taxon>
    </lineage>
</organism>
<dbReference type="EMBL" id="KV427645">
    <property type="protein sequence ID" value="KZT03269.1"/>
    <property type="molecule type" value="Genomic_DNA"/>
</dbReference>
<dbReference type="Proteomes" id="UP000076871">
    <property type="component" value="Unassembled WGS sequence"/>
</dbReference>
<reference evidence="1 2" key="1">
    <citation type="journal article" date="2016" name="Mol. Biol. Evol.">
        <title>Comparative Genomics of Early-Diverging Mushroom-Forming Fungi Provides Insights into the Origins of Lignocellulose Decay Capabilities.</title>
        <authorList>
            <person name="Nagy L.G."/>
            <person name="Riley R."/>
            <person name="Tritt A."/>
            <person name="Adam C."/>
            <person name="Daum C."/>
            <person name="Floudas D."/>
            <person name="Sun H."/>
            <person name="Yadav J.S."/>
            <person name="Pangilinan J."/>
            <person name="Larsson K.H."/>
            <person name="Matsuura K."/>
            <person name="Barry K."/>
            <person name="Labutti K."/>
            <person name="Kuo R."/>
            <person name="Ohm R.A."/>
            <person name="Bhattacharya S.S."/>
            <person name="Shirouzu T."/>
            <person name="Yoshinaga Y."/>
            <person name="Martin F.M."/>
            <person name="Grigoriev I.V."/>
            <person name="Hibbett D.S."/>
        </authorList>
    </citation>
    <scope>NUCLEOTIDE SEQUENCE [LARGE SCALE GENOMIC DNA]</scope>
    <source>
        <strain evidence="1 2">93-53</strain>
    </source>
</reference>